<reference evidence="2" key="1">
    <citation type="journal article" date="2014" name="Int. J. Syst. Evol. Microbiol.">
        <title>Complete genome sequence of Corynebacterium casei LMG S-19264T (=DSM 44701T), isolated from a smear-ripened cheese.</title>
        <authorList>
            <consortium name="US DOE Joint Genome Institute (JGI-PGF)"/>
            <person name="Walter F."/>
            <person name="Albersmeier A."/>
            <person name="Kalinowski J."/>
            <person name="Ruckert C."/>
        </authorList>
    </citation>
    <scope>NUCLEOTIDE SEQUENCE</scope>
    <source>
        <strain evidence="2">CGMCC 1.15178</strain>
    </source>
</reference>
<proteinExistence type="predicted"/>
<keyword evidence="1" id="KW-0812">Transmembrane</keyword>
<protein>
    <submittedName>
        <fullName evidence="2">Uncharacterized protein</fullName>
    </submittedName>
</protein>
<dbReference type="EMBL" id="BMHP01000012">
    <property type="protein sequence ID" value="GGD99404.1"/>
    <property type="molecule type" value="Genomic_DNA"/>
</dbReference>
<evidence type="ECO:0000313" key="2">
    <source>
        <dbReference type="EMBL" id="GGD99404.1"/>
    </source>
</evidence>
<dbReference type="AlphaFoldDB" id="A0A916ZID1"/>
<keyword evidence="1" id="KW-0472">Membrane</keyword>
<sequence>MIELRKARSIKKVRINNWKFIKYSITYNFGFVSYFVTGVGISDKQALHTIFPLK</sequence>
<organism evidence="2 3">
    <name type="scientific">Paenibacillus nasutitermitis</name>
    <dbReference type="NCBI Taxonomy" id="1652958"/>
    <lineage>
        <taxon>Bacteria</taxon>
        <taxon>Bacillati</taxon>
        <taxon>Bacillota</taxon>
        <taxon>Bacilli</taxon>
        <taxon>Bacillales</taxon>
        <taxon>Paenibacillaceae</taxon>
        <taxon>Paenibacillus</taxon>
    </lineage>
</organism>
<feature type="transmembrane region" description="Helical" evidence="1">
    <location>
        <begin position="20"/>
        <end position="41"/>
    </location>
</feature>
<gene>
    <name evidence="2" type="ORF">GCM10010911_67900</name>
</gene>
<reference evidence="2" key="2">
    <citation type="submission" date="2020-09" db="EMBL/GenBank/DDBJ databases">
        <authorList>
            <person name="Sun Q."/>
            <person name="Zhou Y."/>
        </authorList>
    </citation>
    <scope>NUCLEOTIDE SEQUENCE</scope>
    <source>
        <strain evidence="2">CGMCC 1.15178</strain>
    </source>
</reference>
<evidence type="ECO:0000256" key="1">
    <source>
        <dbReference type="SAM" id="Phobius"/>
    </source>
</evidence>
<keyword evidence="3" id="KW-1185">Reference proteome</keyword>
<dbReference type="Proteomes" id="UP000612456">
    <property type="component" value="Unassembled WGS sequence"/>
</dbReference>
<name>A0A916ZID1_9BACL</name>
<comment type="caution">
    <text evidence="2">The sequence shown here is derived from an EMBL/GenBank/DDBJ whole genome shotgun (WGS) entry which is preliminary data.</text>
</comment>
<accession>A0A916ZID1</accession>
<evidence type="ECO:0000313" key="3">
    <source>
        <dbReference type="Proteomes" id="UP000612456"/>
    </source>
</evidence>
<keyword evidence="1" id="KW-1133">Transmembrane helix</keyword>